<comment type="cofactor">
    <cofactor evidence="1">
        <name>FAD</name>
        <dbReference type="ChEBI" id="CHEBI:57692"/>
    </cofactor>
</comment>
<dbReference type="InterPro" id="IPR006076">
    <property type="entry name" value="FAD-dep_OxRdtase"/>
</dbReference>
<evidence type="ECO:0000313" key="8">
    <source>
        <dbReference type="Proteomes" id="UP000240505"/>
    </source>
</evidence>
<keyword evidence="4" id="KW-0560">Oxidoreductase</keyword>
<keyword evidence="3" id="KW-0274">FAD</keyword>
<evidence type="ECO:0000256" key="4">
    <source>
        <dbReference type="ARBA" id="ARBA00023002"/>
    </source>
</evidence>
<comment type="similarity">
    <text evidence="5">Belongs to the L2HGDH family.</text>
</comment>
<protein>
    <submittedName>
        <fullName evidence="7">FAD-dependent oxidoreductase</fullName>
    </submittedName>
</protein>
<evidence type="ECO:0000256" key="2">
    <source>
        <dbReference type="ARBA" id="ARBA00022630"/>
    </source>
</evidence>
<dbReference type="KEGG" id="masz:C9I28_27280"/>
<dbReference type="Pfam" id="PF01266">
    <property type="entry name" value="DAO"/>
    <property type="match status" value="1"/>
</dbReference>
<keyword evidence="8" id="KW-1185">Reference proteome</keyword>
<dbReference type="OrthoDB" id="9801699at2"/>
<reference evidence="7 8" key="1">
    <citation type="submission" date="2018-03" db="EMBL/GenBank/DDBJ databases">
        <title>Massilia armeniaca sp. nov., isolated from desert soil.</title>
        <authorList>
            <person name="Huang H."/>
            <person name="Ren M."/>
        </authorList>
    </citation>
    <scope>NUCLEOTIDE SEQUENCE [LARGE SCALE GENOMIC DNA]</scope>
    <source>
        <strain evidence="7 8">ZMN-3</strain>
    </source>
</reference>
<evidence type="ECO:0000256" key="3">
    <source>
        <dbReference type="ARBA" id="ARBA00022827"/>
    </source>
</evidence>
<evidence type="ECO:0000313" key="7">
    <source>
        <dbReference type="EMBL" id="AVR98909.1"/>
    </source>
</evidence>
<proteinExistence type="inferred from homology"/>
<accession>A0A2R4CGX5</accession>
<gene>
    <name evidence="7" type="ORF">C9I28_27280</name>
</gene>
<dbReference type="SUPFAM" id="SSF51905">
    <property type="entry name" value="FAD/NAD(P)-binding domain"/>
    <property type="match status" value="1"/>
</dbReference>
<dbReference type="PANTHER" id="PTHR43104:SF4">
    <property type="entry name" value="L-2-HYDROXYGLUTARATE DEHYDROGENASE, MITOCHONDRIAL"/>
    <property type="match status" value="1"/>
</dbReference>
<dbReference type="RefSeq" id="WP_107144234.1">
    <property type="nucleotide sequence ID" value="NZ_CP028324.1"/>
</dbReference>
<dbReference type="Gene3D" id="3.50.50.60">
    <property type="entry name" value="FAD/NAD(P)-binding domain"/>
    <property type="match status" value="1"/>
</dbReference>
<feature type="domain" description="FAD dependent oxidoreductase" evidence="6">
    <location>
        <begin position="20"/>
        <end position="376"/>
    </location>
</feature>
<dbReference type="Gene3D" id="3.30.9.10">
    <property type="entry name" value="D-Amino Acid Oxidase, subunit A, domain 2"/>
    <property type="match status" value="1"/>
</dbReference>
<evidence type="ECO:0000256" key="1">
    <source>
        <dbReference type="ARBA" id="ARBA00001974"/>
    </source>
</evidence>
<dbReference type="GO" id="GO:0047545">
    <property type="term" value="F:(S)-2-hydroxyglutarate dehydrogenase activity"/>
    <property type="evidence" value="ECO:0007669"/>
    <property type="project" value="TreeGrafter"/>
</dbReference>
<dbReference type="InterPro" id="IPR036188">
    <property type="entry name" value="FAD/NAD-bd_sf"/>
</dbReference>
<sequence>MAPGAREVPADAGSDDYRFDAVVIGAGVCGLAVARALALAGRATLLLEAGPAVGGGISSRSSEVIHAGIYYPAGSLKAALCVQGNRLLYEFAEQTGVPVRRTGKLLVAVTADEIAVLRSYRDKAARNGVGELTWLDQAEVRRMEPALHAVAGLFSPSTGIIDSHALMQRLLADFEQAGGLCVLNSPVTGGTLRGARWHLDIGGSAPCRVSASIVVNAAGLGAQAVARSLQNVPRQAIPELHLAVGQYYALSCPSPFRHLVYPVAPPGGLGVHLTLDLAGQARFGPDVRWRQDEDYGFDDSLAPLFYQAIRHYWPGLPDGALSPGYVGIRPKLYGPVRPDQDFMIQGPRQHGLPGLVNLFGIESPGLTSSLALAQYVKSLLL</sequence>
<dbReference type="AlphaFoldDB" id="A0A2R4CGX5"/>
<dbReference type="EMBL" id="CP028324">
    <property type="protein sequence ID" value="AVR98909.1"/>
    <property type="molecule type" value="Genomic_DNA"/>
</dbReference>
<dbReference type="PANTHER" id="PTHR43104">
    <property type="entry name" value="L-2-HYDROXYGLUTARATE DEHYDROGENASE, MITOCHONDRIAL"/>
    <property type="match status" value="1"/>
</dbReference>
<organism evidence="7 8">
    <name type="scientific">Pseudoduganella armeniaca</name>
    <dbReference type="NCBI Taxonomy" id="2072590"/>
    <lineage>
        <taxon>Bacteria</taxon>
        <taxon>Pseudomonadati</taxon>
        <taxon>Pseudomonadota</taxon>
        <taxon>Betaproteobacteria</taxon>
        <taxon>Burkholderiales</taxon>
        <taxon>Oxalobacteraceae</taxon>
        <taxon>Telluria group</taxon>
        <taxon>Pseudoduganella</taxon>
    </lineage>
</organism>
<evidence type="ECO:0000256" key="5">
    <source>
        <dbReference type="ARBA" id="ARBA00037941"/>
    </source>
</evidence>
<dbReference type="Proteomes" id="UP000240505">
    <property type="component" value="Chromosome"/>
</dbReference>
<name>A0A2R4CGX5_9BURK</name>
<keyword evidence="2" id="KW-0285">Flavoprotein</keyword>
<evidence type="ECO:0000259" key="6">
    <source>
        <dbReference type="Pfam" id="PF01266"/>
    </source>
</evidence>